<comment type="similarity">
    <text evidence="7">Belongs to the PGAP3 family.</text>
</comment>
<dbReference type="GeneID" id="113856440"/>
<name>A0A8B8KJP3_ABRPR</name>
<keyword evidence="7" id="KW-0333">Golgi apparatus</keyword>
<reference evidence="8" key="1">
    <citation type="journal article" date="2019" name="Toxins">
        <title>Detection of Abrin-Like and Prepropulchellin-Like Toxin Genes and Transcripts Using Whole Genome Sequencing and Full-Length Transcript Sequencing of Abrus precatorius.</title>
        <authorList>
            <person name="Hovde B.T."/>
            <person name="Daligault H.E."/>
            <person name="Hanschen E.R."/>
            <person name="Kunde Y.A."/>
            <person name="Johnson M.B."/>
            <person name="Starkenburg S.R."/>
            <person name="Johnson S.L."/>
        </authorList>
    </citation>
    <scope>NUCLEOTIDE SEQUENCE [LARGE SCALE GENOMIC DNA]</scope>
</reference>
<keyword evidence="4 7" id="KW-0732">Signal</keyword>
<feature type="transmembrane region" description="Helical" evidence="7">
    <location>
        <begin position="193"/>
        <end position="211"/>
    </location>
</feature>
<keyword evidence="5 7" id="KW-1133">Transmembrane helix</keyword>
<comment type="caution">
    <text evidence="7">Lacks conserved residue(s) required for the propagation of feature annotation.</text>
</comment>
<evidence type="ECO:0000256" key="2">
    <source>
        <dbReference type="ARBA" id="ARBA00022502"/>
    </source>
</evidence>
<reference evidence="9" key="2">
    <citation type="submission" date="2025-08" db="UniProtKB">
        <authorList>
            <consortium name="RefSeq"/>
        </authorList>
    </citation>
    <scope>IDENTIFICATION</scope>
    <source>
        <tissue evidence="9">Young leaves</tissue>
    </source>
</reference>
<dbReference type="InterPro" id="IPR007217">
    <property type="entry name" value="Per1-like"/>
</dbReference>
<feature type="signal peptide" evidence="7">
    <location>
        <begin position="1"/>
        <end position="18"/>
    </location>
</feature>
<dbReference type="RefSeq" id="XP_027344057.1">
    <property type="nucleotide sequence ID" value="XM_027488256.1"/>
</dbReference>
<dbReference type="AlphaFoldDB" id="A0A8B8KJP3"/>
<dbReference type="PANTHER" id="PTHR13148">
    <property type="entry name" value="PER1-RELATED"/>
    <property type="match status" value="1"/>
</dbReference>
<evidence type="ECO:0000256" key="1">
    <source>
        <dbReference type="ARBA" id="ARBA00004127"/>
    </source>
</evidence>
<evidence type="ECO:0000256" key="3">
    <source>
        <dbReference type="ARBA" id="ARBA00022692"/>
    </source>
</evidence>
<dbReference type="PANTHER" id="PTHR13148:SF0">
    <property type="entry name" value="POST-GPI ATTACHMENT TO PROTEINS FACTOR 3"/>
    <property type="match status" value="1"/>
</dbReference>
<gene>
    <name evidence="9" type="primary">LOC113856440</name>
</gene>
<feature type="transmembrane region" description="Helical" evidence="7">
    <location>
        <begin position="278"/>
        <end position="296"/>
    </location>
</feature>
<keyword evidence="8" id="KW-1185">Reference proteome</keyword>
<keyword evidence="6 7" id="KW-0472">Membrane</keyword>
<accession>A0A8B8KJP3</accession>
<sequence length="345" mass="40128">MLNYYAIAFFLVLSTSNAELNASVGDADPLYRNCVSQCEETGCVEEKCFPNCKFSLDEIPNCHSWDMLEPYYKPWKKQECKSDCQYHCMLDIEEERQLLGESPVKYHGKWPFKRIYGIQEPASMAFSALNLAMHFHGWRSFFNLLHKKLPLSAGKKNSYEYAGLWHAYGLLSVNSWFWSVILHTRDFELTEKLDYSSAVGLLGYSLILAIVRSFNIKDEATRVMIFAPLLSFLITHIFYLNFYKFDHEWNMKVCVVIVVAQLTIWVVWAGVNQHPSRWKLWFVVLIGGLAMFLKMYDFPPYEGLLDAHSLWVAITIPLTCLWWSFVRDDAVLLTSKHSKKSKKSK</sequence>
<feature type="transmembrane region" description="Helical" evidence="7">
    <location>
        <begin position="308"/>
        <end position="326"/>
    </location>
</feature>
<organism evidence="8 9">
    <name type="scientific">Abrus precatorius</name>
    <name type="common">Indian licorice</name>
    <name type="synonym">Glycine abrus</name>
    <dbReference type="NCBI Taxonomy" id="3816"/>
    <lineage>
        <taxon>Eukaryota</taxon>
        <taxon>Viridiplantae</taxon>
        <taxon>Streptophyta</taxon>
        <taxon>Embryophyta</taxon>
        <taxon>Tracheophyta</taxon>
        <taxon>Spermatophyta</taxon>
        <taxon>Magnoliopsida</taxon>
        <taxon>eudicotyledons</taxon>
        <taxon>Gunneridae</taxon>
        <taxon>Pentapetalae</taxon>
        <taxon>rosids</taxon>
        <taxon>fabids</taxon>
        <taxon>Fabales</taxon>
        <taxon>Fabaceae</taxon>
        <taxon>Papilionoideae</taxon>
        <taxon>50 kb inversion clade</taxon>
        <taxon>NPAAA clade</taxon>
        <taxon>indigoferoid/millettioid clade</taxon>
        <taxon>Abreae</taxon>
        <taxon>Abrus</taxon>
    </lineage>
</organism>
<feature type="transmembrane region" description="Helical" evidence="7">
    <location>
        <begin position="249"/>
        <end position="271"/>
    </location>
</feature>
<evidence type="ECO:0000256" key="6">
    <source>
        <dbReference type="ARBA" id="ARBA00023136"/>
    </source>
</evidence>
<protein>
    <recommendedName>
        <fullName evidence="7">Post-GPI attachment to proteins factor 3</fullName>
    </recommendedName>
</protein>
<dbReference type="OrthoDB" id="419770at2759"/>
<evidence type="ECO:0000313" key="8">
    <source>
        <dbReference type="Proteomes" id="UP000694853"/>
    </source>
</evidence>
<evidence type="ECO:0000256" key="7">
    <source>
        <dbReference type="RuleBase" id="RU365066"/>
    </source>
</evidence>
<dbReference type="GO" id="GO:0016788">
    <property type="term" value="F:hydrolase activity, acting on ester bonds"/>
    <property type="evidence" value="ECO:0007669"/>
    <property type="project" value="TreeGrafter"/>
</dbReference>
<comment type="subcellular location">
    <subcellularLocation>
        <location evidence="1">Endomembrane system</location>
        <topology evidence="1">Multi-pass membrane protein</topology>
    </subcellularLocation>
    <subcellularLocation>
        <location evidence="7">Golgi apparatus membrane</location>
        <topology evidence="7">Multi-pass membrane protein</topology>
    </subcellularLocation>
</comment>
<proteinExistence type="inferred from homology"/>
<dbReference type="KEGG" id="aprc:113856440"/>
<comment type="function">
    <text evidence="7">Involved in the lipid remodeling steps of GPI-anchor maturation.</text>
</comment>
<feature type="transmembrane region" description="Helical" evidence="7">
    <location>
        <begin position="163"/>
        <end position="181"/>
    </location>
</feature>
<dbReference type="GO" id="GO:0006506">
    <property type="term" value="P:GPI anchor biosynthetic process"/>
    <property type="evidence" value="ECO:0007669"/>
    <property type="project" value="UniProtKB-KW"/>
</dbReference>
<keyword evidence="3 7" id="KW-0812">Transmembrane</keyword>
<dbReference type="GO" id="GO:0000139">
    <property type="term" value="C:Golgi membrane"/>
    <property type="evidence" value="ECO:0007669"/>
    <property type="project" value="UniProtKB-SubCell"/>
</dbReference>
<keyword evidence="2 7" id="KW-0337">GPI-anchor biosynthesis</keyword>
<dbReference type="GO" id="GO:0005789">
    <property type="term" value="C:endoplasmic reticulum membrane"/>
    <property type="evidence" value="ECO:0007669"/>
    <property type="project" value="TreeGrafter"/>
</dbReference>
<evidence type="ECO:0000313" key="9">
    <source>
        <dbReference type="RefSeq" id="XP_027344057.1"/>
    </source>
</evidence>
<feature type="chain" id="PRO_5034846906" description="Post-GPI attachment to proteins factor 3" evidence="7">
    <location>
        <begin position="19"/>
        <end position="345"/>
    </location>
</feature>
<evidence type="ECO:0000256" key="5">
    <source>
        <dbReference type="ARBA" id="ARBA00022989"/>
    </source>
</evidence>
<evidence type="ECO:0000256" key="4">
    <source>
        <dbReference type="ARBA" id="ARBA00022729"/>
    </source>
</evidence>
<dbReference type="Pfam" id="PF04080">
    <property type="entry name" value="Per1"/>
    <property type="match status" value="1"/>
</dbReference>
<feature type="transmembrane region" description="Helical" evidence="7">
    <location>
        <begin position="223"/>
        <end position="243"/>
    </location>
</feature>
<dbReference type="Proteomes" id="UP000694853">
    <property type="component" value="Unplaced"/>
</dbReference>